<evidence type="ECO:0000256" key="1">
    <source>
        <dbReference type="ARBA" id="ARBA00006157"/>
    </source>
</evidence>
<evidence type="ECO:0000256" key="7">
    <source>
        <dbReference type="ARBA" id="ARBA00081326"/>
    </source>
</evidence>
<comment type="similarity">
    <text evidence="1">Belongs to the ner transcriptional regulatory family.</text>
</comment>
<keyword evidence="3" id="KW-0238">DNA-binding</keyword>
<keyword evidence="4" id="KW-0804">Transcription</keyword>
<dbReference type="EMBL" id="FPAU01000002">
    <property type="protein sequence ID" value="SFT87329.1"/>
    <property type="molecule type" value="Genomic_DNA"/>
</dbReference>
<dbReference type="Gene3D" id="1.10.260.40">
    <property type="entry name" value="lambda repressor-like DNA-binding domains"/>
    <property type="match status" value="1"/>
</dbReference>
<dbReference type="FunFam" id="1.10.260.40:FF:000017">
    <property type="entry name" value="DNA-binding transcriptional regulator SfsB"/>
    <property type="match status" value="1"/>
</dbReference>
<dbReference type="SUPFAM" id="SSF47413">
    <property type="entry name" value="lambda repressor-like DNA-binding domains"/>
    <property type="match status" value="1"/>
</dbReference>
<dbReference type="Pfam" id="PF13693">
    <property type="entry name" value="HTH_35"/>
    <property type="match status" value="1"/>
</dbReference>
<evidence type="ECO:0000256" key="2">
    <source>
        <dbReference type="ARBA" id="ARBA00023015"/>
    </source>
</evidence>
<evidence type="ECO:0000256" key="4">
    <source>
        <dbReference type="ARBA" id="ARBA00023163"/>
    </source>
</evidence>
<dbReference type="InterPro" id="IPR010982">
    <property type="entry name" value="Lambda_DNA-bd_dom_sf"/>
</dbReference>
<dbReference type="InterPro" id="IPR038722">
    <property type="entry name" value="Ner_HTH_dom"/>
</dbReference>
<organism evidence="9 10">
    <name type="scientific">Kosakonia arachidis</name>
    <dbReference type="NCBI Taxonomy" id="551989"/>
    <lineage>
        <taxon>Bacteria</taxon>
        <taxon>Pseudomonadati</taxon>
        <taxon>Pseudomonadota</taxon>
        <taxon>Gammaproteobacteria</taxon>
        <taxon>Enterobacterales</taxon>
        <taxon>Enterobacteriaceae</taxon>
        <taxon>Kosakonia</taxon>
    </lineage>
</organism>
<evidence type="ECO:0000256" key="5">
    <source>
        <dbReference type="ARBA" id="ARBA00055870"/>
    </source>
</evidence>
<protein>
    <recommendedName>
        <fullName evidence="6">Sugar fermentation stimulation protein B</fullName>
    </recommendedName>
    <alternativeName>
        <fullName evidence="7">Ner-like protein</fullName>
    </alternativeName>
</protein>
<feature type="domain" description="Ner winged helix-turn-helix DNA-binding" evidence="8">
    <location>
        <begin position="35"/>
        <end position="108"/>
    </location>
</feature>
<evidence type="ECO:0000313" key="10">
    <source>
        <dbReference type="Proteomes" id="UP000199187"/>
    </source>
</evidence>
<comment type="function">
    <text evidence="5">This protein is involved in positive regulation of the metabolism of sugars.</text>
</comment>
<dbReference type="NCBIfam" id="NF007670">
    <property type="entry name" value="PRK10344.1"/>
    <property type="match status" value="1"/>
</dbReference>
<evidence type="ECO:0000256" key="6">
    <source>
        <dbReference type="ARBA" id="ARBA00074071"/>
    </source>
</evidence>
<reference evidence="10" key="1">
    <citation type="submission" date="2016-10" db="EMBL/GenBank/DDBJ databases">
        <authorList>
            <person name="Varghese N."/>
            <person name="Submissions S."/>
        </authorList>
    </citation>
    <scope>NUCLEOTIDE SEQUENCE [LARGE SCALE GENOMIC DNA]</scope>
    <source>
        <strain evidence="10">Ah-143</strain>
    </source>
</reference>
<dbReference type="Proteomes" id="UP000199187">
    <property type="component" value="Unassembled WGS sequence"/>
</dbReference>
<dbReference type="AlphaFoldDB" id="A0A1I7BJH3"/>
<evidence type="ECO:0000259" key="8">
    <source>
        <dbReference type="Pfam" id="PF13693"/>
    </source>
</evidence>
<evidence type="ECO:0000313" key="9">
    <source>
        <dbReference type="EMBL" id="SFT87329.1"/>
    </source>
</evidence>
<evidence type="ECO:0000256" key="3">
    <source>
        <dbReference type="ARBA" id="ARBA00023125"/>
    </source>
</evidence>
<accession>A0A1I7BJH3</accession>
<gene>
    <name evidence="9" type="ORF">SAMN05192562_102652</name>
</gene>
<dbReference type="GO" id="GO:0003677">
    <property type="term" value="F:DNA binding"/>
    <property type="evidence" value="ECO:0007669"/>
    <property type="project" value="UniProtKB-KW"/>
</dbReference>
<sequence>MNFLEQKLLYEYSKYHKRIGINLYQGDVMETKFIDWHQADIIAGLRKKGTSLAAESRKNGLSSSTLANALSRSWPKGELIIARALGTEPWVIWPSRYYDPVTHAFIDKTKLMRKKRGNK</sequence>
<proteinExistence type="inferred from homology"/>
<keyword evidence="10" id="KW-1185">Reference proteome</keyword>
<keyword evidence="2" id="KW-0805">Transcription regulation</keyword>
<name>A0A1I7BJH3_9ENTR</name>